<sequence>MHQIITHSFIFKSFGSGKCGCNLSHGYRSQSCKVNYLTSQNPLKCHCPCLEPEHESLSQMSNVELGGHRRSVAGSDMSGDGSVCFSDADDGSCYSHFYSTNGGSYDDYSFSCVSDPEVGGAPDSRRVSSVSDCSVVVEIESGVPEIKVHLAKIERDCRICHLGLESDSHECGVPIELGCSCKDDLAAAHKNCAEAWFKIKGNRTCEICHSIAQNVYSTTEEMKENSADSNNANAASTVSTPAPGPSTETQRSLQEAAPFNNTEIAQAPDLFVFNAAADVWDISVYIYLILGTSMLSSAKRKRTHYEL</sequence>
<comment type="caution">
    <text evidence="1">The sequence shown here is derived from an EMBL/GenBank/DDBJ whole genome shotgun (WGS) entry which is preliminary data.</text>
</comment>
<dbReference type="Proteomes" id="UP000828941">
    <property type="component" value="Chromosome 2"/>
</dbReference>
<dbReference type="EMBL" id="CM039427">
    <property type="protein sequence ID" value="KAI4354601.1"/>
    <property type="molecule type" value="Genomic_DNA"/>
</dbReference>
<evidence type="ECO:0000313" key="2">
    <source>
        <dbReference type="Proteomes" id="UP000828941"/>
    </source>
</evidence>
<name>A0ACB9Q412_BAUVA</name>
<reference evidence="1 2" key="1">
    <citation type="journal article" date="2022" name="DNA Res.">
        <title>Chromosomal-level genome assembly of the orchid tree Bauhinia variegata (Leguminosae; Cercidoideae) supports the allotetraploid origin hypothesis of Bauhinia.</title>
        <authorList>
            <person name="Zhong Y."/>
            <person name="Chen Y."/>
            <person name="Zheng D."/>
            <person name="Pang J."/>
            <person name="Liu Y."/>
            <person name="Luo S."/>
            <person name="Meng S."/>
            <person name="Qian L."/>
            <person name="Wei D."/>
            <person name="Dai S."/>
            <person name="Zhou R."/>
        </authorList>
    </citation>
    <scope>NUCLEOTIDE SEQUENCE [LARGE SCALE GENOMIC DNA]</scope>
    <source>
        <strain evidence="1">BV-YZ2020</strain>
    </source>
</reference>
<keyword evidence="2" id="KW-1185">Reference proteome</keyword>
<gene>
    <name evidence="1" type="ORF">L6164_003450</name>
</gene>
<accession>A0ACB9Q412</accession>
<organism evidence="1 2">
    <name type="scientific">Bauhinia variegata</name>
    <name type="common">Purple orchid tree</name>
    <name type="synonym">Phanera variegata</name>
    <dbReference type="NCBI Taxonomy" id="167791"/>
    <lineage>
        <taxon>Eukaryota</taxon>
        <taxon>Viridiplantae</taxon>
        <taxon>Streptophyta</taxon>
        <taxon>Embryophyta</taxon>
        <taxon>Tracheophyta</taxon>
        <taxon>Spermatophyta</taxon>
        <taxon>Magnoliopsida</taxon>
        <taxon>eudicotyledons</taxon>
        <taxon>Gunneridae</taxon>
        <taxon>Pentapetalae</taxon>
        <taxon>rosids</taxon>
        <taxon>fabids</taxon>
        <taxon>Fabales</taxon>
        <taxon>Fabaceae</taxon>
        <taxon>Cercidoideae</taxon>
        <taxon>Cercideae</taxon>
        <taxon>Bauhiniinae</taxon>
        <taxon>Bauhinia</taxon>
    </lineage>
</organism>
<evidence type="ECO:0000313" key="1">
    <source>
        <dbReference type="EMBL" id="KAI4354601.1"/>
    </source>
</evidence>
<protein>
    <submittedName>
        <fullName evidence="1">Uncharacterized protein</fullName>
    </submittedName>
</protein>
<proteinExistence type="predicted"/>